<evidence type="ECO:0000256" key="14">
    <source>
        <dbReference type="ARBA" id="ARBA00022840"/>
    </source>
</evidence>
<evidence type="ECO:0000313" key="20">
    <source>
        <dbReference type="EMBL" id="KKB40154.1"/>
    </source>
</evidence>
<dbReference type="PANTHER" id="PTHR34848:SF1">
    <property type="entry name" value="BIFUNCTIONAL ADENOSYLCOBALAMIN BIOSYNTHESIS PROTEIN COBU"/>
    <property type="match status" value="1"/>
</dbReference>
<sequence length="199" mass="21987">MEKARLTVILGGVRSGKSKGAEERAIAAAKGLDGGLYYIACGKVTDEEMADRVRAHQRQRKQAERSWTTWEQPTDIQTLASCFTRKDAVLLDCLTTLVTNEWFAKEEPGGWDDALFQEGIKQKVKQGIVAIQQAAGSLVVVSNELSFEPIGSPLVFHYAKVLGELHQWLVATADEAVLAEHGCLIVKKQFIGNGRREYL</sequence>
<dbReference type="Proteomes" id="UP000031563">
    <property type="component" value="Unassembled WGS sequence"/>
</dbReference>
<dbReference type="AlphaFoldDB" id="A0A0F5I3B1"/>
<evidence type="ECO:0000256" key="2">
    <source>
        <dbReference type="ARBA" id="ARBA00000711"/>
    </source>
</evidence>
<dbReference type="EC" id="2.7.1.156" evidence="8"/>
<evidence type="ECO:0000256" key="7">
    <source>
        <dbReference type="ARBA" id="ARBA00007490"/>
    </source>
</evidence>
<evidence type="ECO:0000256" key="18">
    <source>
        <dbReference type="PIRSR" id="PIRSR006135-1"/>
    </source>
</evidence>
<dbReference type="GO" id="GO:0008820">
    <property type="term" value="F:cobinamide phosphate guanylyltransferase activity"/>
    <property type="evidence" value="ECO:0007669"/>
    <property type="project" value="UniProtKB-EC"/>
</dbReference>
<protein>
    <recommendedName>
        <fullName evidence="16">Adenosylcobinamide kinase</fullName>
        <ecNumber evidence="8">2.7.1.156</ecNumber>
        <ecNumber evidence="9">2.7.7.62</ecNumber>
    </recommendedName>
    <alternativeName>
        <fullName evidence="17">Adenosylcobinamide-phosphate guanylyltransferase</fullName>
    </alternativeName>
</protein>
<comment type="catalytic activity">
    <reaction evidence="1">
        <text>adenosylcob(III)inamide + ATP = adenosylcob(III)inamide phosphate + ADP + H(+)</text>
        <dbReference type="Rhea" id="RHEA:15769"/>
        <dbReference type="ChEBI" id="CHEBI:2480"/>
        <dbReference type="ChEBI" id="CHEBI:15378"/>
        <dbReference type="ChEBI" id="CHEBI:30616"/>
        <dbReference type="ChEBI" id="CHEBI:58502"/>
        <dbReference type="ChEBI" id="CHEBI:456216"/>
        <dbReference type="EC" id="2.7.1.156"/>
    </reaction>
</comment>
<evidence type="ECO:0000256" key="12">
    <source>
        <dbReference type="ARBA" id="ARBA00022741"/>
    </source>
</evidence>
<evidence type="ECO:0000256" key="8">
    <source>
        <dbReference type="ARBA" id="ARBA00012016"/>
    </source>
</evidence>
<reference evidence="20" key="1">
    <citation type="submission" date="2015-02" db="EMBL/GenBank/DDBJ databases">
        <title>Genome Assembly of Bacillaceae bacterium MTCC 8252.</title>
        <authorList>
            <person name="Verma A."/>
            <person name="Khatri I."/>
            <person name="Mual P."/>
            <person name="Subramanian S."/>
            <person name="Krishnamurthi S."/>
        </authorList>
    </citation>
    <scope>NUCLEOTIDE SEQUENCE [LARGE SCALE GENOMIC DNA]</scope>
    <source>
        <strain evidence="20">MTCC 8252</strain>
    </source>
</reference>
<feature type="binding site" evidence="19">
    <location>
        <position position="92"/>
    </location>
    <ligand>
        <name>GTP</name>
        <dbReference type="ChEBI" id="CHEBI:37565"/>
    </ligand>
</feature>
<feature type="binding site" evidence="19">
    <location>
        <begin position="40"/>
        <end position="42"/>
    </location>
    <ligand>
        <name>GTP</name>
        <dbReference type="ChEBI" id="CHEBI:37565"/>
    </ligand>
</feature>
<dbReference type="InterPro" id="IPR027417">
    <property type="entry name" value="P-loop_NTPase"/>
</dbReference>
<keyword evidence="11" id="KW-0808">Transferase</keyword>
<name>A0A0F5I3B1_BACTR</name>
<gene>
    <name evidence="20" type="ORF">QY95_01787</name>
</gene>
<evidence type="ECO:0000256" key="11">
    <source>
        <dbReference type="ARBA" id="ARBA00022679"/>
    </source>
</evidence>
<dbReference type="UniPathway" id="UPA00148">
    <property type="reaction ID" value="UER00236"/>
</dbReference>
<dbReference type="SUPFAM" id="SSF52540">
    <property type="entry name" value="P-loop containing nucleoside triphosphate hydrolases"/>
    <property type="match status" value="1"/>
</dbReference>
<dbReference type="Pfam" id="PF02283">
    <property type="entry name" value="CobU"/>
    <property type="match status" value="1"/>
</dbReference>
<evidence type="ECO:0000256" key="19">
    <source>
        <dbReference type="PIRSR" id="PIRSR006135-2"/>
    </source>
</evidence>
<proteinExistence type="inferred from homology"/>
<keyword evidence="10" id="KW-0169">Cobalamin biosynthesis</keyword>
<comment type="function">
    <text evidence="4">Catalyzes ATP-dependent phosphorylation of adenosylcobinamide and addition of GMP to adenosylcobinamide phosphate.</text>
</comment>
<organism evidence="20 21">
    <name type="scientific">Bacillus thermotolerans</name>
    <name type="common">Quasibacillus thermotolerans</name>
    <dbReference type="NCBI Taxonomy" id="1221996"/>
    <lineage>
        <taxon>Bacteria</taxon>
        <taxon>Bacillati</taxon>
        <taxon>Bacillota</taxon>
        <taxon>Bacilli</taxon>
        <taxon>Bacillales</taxon>
        <taxon>Bacillaceae</taxon>
        <taxon>Bacillus</taxon>
    </lineage>
</organism>
<dbReference type="PIRSF" id="PIRSF006135">
    <property type="entry name" value="CobU"/>
    <property type="match status" value="1"/>
</dbReference>
<keyword evidence="12 19" id="KW-0547">Nucleotide-binding</keyword>
<dbReference type="GO" id="GO:0005525">
    <property type="term" value="F:GTP binding"/>
    <property type="evidence" value="ECO:0007669"/>
    <property type="project" value="UniProtKB-KW"/>
</dbReference>
<dbReference type="STRING" id="1221996.QY95_01787"/>
<feature type="binding site" evidence="19">
    <location>
        <begin position="11"/>
        <end position="18"/>
    </location>
    <ligand>
        <name>GTP</name>
        <dbReference type="ChEBI" id="CHEBI:37565"/>
    </ligand>
</feature>
<evidence type="ECO:0000256" key="17">
    <source>
        <dbReference type="ARBA" id="ARBA00030571"/>
    </source>
</evidence>
<dbReference type="OrthoDB" id="9799422at2"/>
<dbReference type="GO" id="GO:0005524">
    <property type="term" value="F:ATP binding"/>
    <property type="evidence" value="ECO:0007669"/>
    <property type="project" value="UniProtKB-KW"/>
</dbReference>
<comment type="caution">
    <text evidence="20">The sequence shown here is derived from an EMBL/GenBank/DDBJ whole genome shotgun (WGS) entry which is preliminary data.</text>
</comment>
<comment type="pathway">
    <text evidence="5">Cofactor biosynthesis; adenosylcobalamin biosynthesis; adenosylcobalamin from cob(II)yrinate a,c-diamide: step 6/7.</text>
</comment>
<evidence type="ECO:0000256" key="3">
    <source>
        <dbReference type="ARBA" id="ARBA00001522"/>
    </source>
</evidence>
<evidence type="ECO:0000256" key="16">
    <source>
        <dbReference type="ARBA" id="ARBA00029570"/>
    </source>
</evidence>
<keyword evidence="14" id="KW-0067">ATP-binding</keyword>
<comment type="catalytic activity">
    <reaction evidence="3">
        <text>adenosylcob(III)inamide + GTP = adenosylcob(III)inamide phosphate + GDP + H(+)</text>
        <dbReference type="Rhea" id="RHEA:15765"/>
        <dbReference type="ChEBI" id="CHEBI:2480"/>
        <dbReference type="ChEBI" id="CHEBI:15378"/>
        <dbReference type="ChEBI" id="CHEBI:37565"/>
        <dbReference type="ChEBI" id="CHEBI:58189"/>
        <dbReference type="ChEBI" id="CHEBI:58502"/>
        <dbReference type="EC" id="2.7.1.156"/>
    </reaction>
</comment>
<evidence type="ECO:0000256" key="1">
    <source>
        <dbReference type="ARBA" id="ARBA00000312"/>
    </source>
</evidence>
<evidence type="ECO:0000256" key="10">
    <source>
        <dbReference type="ARBA" id="ARBA00022573"/>
    </source>
</evidence>
<dbReference type="InterPro" id="IPR003203">
    <property type="entry name" value="CobU/CobP"/>
</dbReference>
<dbReference type="EC" id="2.7.7.62" evidence="9"/>
<keyword evidence="13" id="KW-0418">Kinase</keyword>
<comment type="similarity">
    <text evidence="7">Belongs to the CobU/CobP family.</text>
</comment>
<evidence type="ECO:0000256" key="4">
    <source>
        <dbReference type="ARBA" id="ARBA00003889"/>
    </source>
</evidence>
<evidence type="ECO:0000256" key="5">
    <source>
        <dbReference type="ARBA" id="ARBA00004692"/>
    </source>
</evidence>
<feature type="binding site" evidence="19">
    <location>
        <position position="71"/>
    </location>
    <ligand>
        <name>GTP</name>
        <dbReference type="ChEBI" id="CHEBI:37565"/>
    </ligand>
</feature>
<accession>A0A0F5I3B1</accession>
<keyword evidence="21" id="KW-1185">Reference proteome</keyword>
<evidence type="ECO:0000256" key="13">
    <source>
        <dbReference type="ARBA" id="ARBA00022777"/>
    </source>
</evidence>
<dbReference type="GO" id="GO:0043752">
    <property type="term" value="F:adenosylcobinamide kinase activity"/>
    <property type="evidence" value="ECO:0007669"/>
    <property type="project" value="UniProtKB-EC"/>
</dbReference>
<evidence type="ECO:0000256" key="9">
    <source>
        <dbReference type="ARBA" id="ARBA00012523"/>
    </source>
</evidence>
<evidence type="ECO:0000313" key="21">
    <source>
        <dbReference type="Proteomes" id="UP000031563"/>
    </source>
</evidence>
<keyword evidence="15 19" id="KW-0342">GTP-binding</keyword>
<dbReference type="EMBL" id="JWIR02000032">
    <property type="protein sequence ID" value="KKB40154.1"/>
    <property type="molecule type" value="Genomic_DNA"/>
</dbReference>
<dbReference type="Gene3D" id="3.40.50.300">
    <property type="entry name" value="P-loop containing nucleotide triphosphate hydrolases"/>
    <property type="match status" value="1"/>
</dbReference>
<dbReference type="GO" id="GO:0009236">
    <property type="term" value="P:cobalamin biosynthetic process"/>
    <property type="evidence" value="ECO:0007669"/>
    <property type="project" value="UniProtKB-UniPathway"/>
</dbReference>
<evidence type="ECO:0000256" key="15">
    <source>
        <dbReference type="ARBA" id="ARBA00023134"/>
    </source>
</evidence>
<comment type="catalytic activity">
    <reaction evidence="2">
        <text>adenosylcob(III)inamide phosphate + GTP + H(+) = adenosylcob(III)inamide-GDP + diphosphate</text>
        <dbReference type="Rhea" id="RHEA:22712"/>
        <dbReference type="ChEBI" id="CHEBI:15378"/>
        <dbReference type="ChEBI" id="CHEBI:33019"/>
        <dbReference type="ChEBI" id="CHEBI:37565"/>
        <dbReference type="ChEBI" id="CHEBI:58502"/>
        <dbReference type="ChEBI" id="CHEBI:60487"/>
        <dbReference type="EC" id="2.7.7.62"/>
    </reaction>
</comment>
<comment type="pathway">
    <text evidence="6">Cofactor biosynthesis; adenosylcobalamin biosynthesis; adenosylcobalamin from cob(II)yrinate a,c-diamide: step 5/7.</text>
</comment>
<dbReference type="RefSeq" id="WP_046128610.1">
    <property type="nucleotide sequence ID" value="NZ_JWIQ02000080.1"/>
</dbReference>
<keyword evidence="20" id="KW-0548">Nucleotidyltransferase</keyword>
<feature type="active site" description="GMP-histidine intermediate" evidence="18">
    <location>
        <position position="56"/>
    </location>
</feature>
<dbReference type="PANTHER" id="PTHR34848">
    <property type="match status" value="1"/>
</dbReference>
<evidence type="ECO:0000256" key="6">
    <source>
        <dbReference type="ARBA" id="ARBA00005159"/>
    </source>
</evidence>